<comment type="caution">
    <text evidence="2">The sequence shown here is derived from an EMBL/GenBank/DDBJ whole genome shotgun (WGS) entry which is preliminary data.</text>
</comment>
<sequence>MMENLISFPPGNSMYLRKRESKNYFTLSAPRFVKTSRRVHLMRYRARTEGNRSQLHSRRRQSNRHQSSSKHCQKSHLRHRGRQVPVSLQLFRDKLGFLEKKPDCENLEGHVKPD</sequence>
<reference evidence="2 3" key="1">
    <citation type="submission" date="2021-06" db="EMBL/GenBank/DDBJ databases">
        <title>Caerostris darwini draft genome.</title>
        <authorList>
            <person name="Kono N."/>
            <person name="Arakawa K."/>
        </authorList>
    </citation>
    <scope>NUCLEOTIDE SEQUENCE [LARGE SCALE GENOMIC DNA]</scope>
</reference>
<feature type="compositionally biased region" description="Basic residues" evidence="1">
    <location>
        <begin position="55"/>
        <end position="82"/>
    </location>
</feature>
<evidence type="ECO:0000313" key="2">
    <source>
        <dbReference type="EMBL" id="GIY01413.1"/>
    </source>
</evidence>
<name>A0AAV4Q1X1_9ARAC</name>
<proteinExistence type="predicted"/>
<protein>
    <submittedName>
        <fullName evidence="2">Uncharacterized protein</fullName>
    </submittedName>
</protein>
<gene>
    <name evidence="2" type="ORF">CDAR_196251</name>
</gene>
<keyword evidence="3" id="KW-1185">Reference proteome</keyword>
<evidence type="ECO:0000256" key="1">
    <source>
        <dbReference type="SAM" id="MobiDB-lite"/>
    </source>
</evidence>
<dbReference type="AlphaFoldDB" id="A0AAV4Q1X1"/>
<evidence type="ECO:0000313" key="3">
    <source>
        <dbReference type="Proteomes" id="UP001054837"/>
    </source>
</evidence>
<accession>A0AAV4Q1X1</accession>
<feature type="region of interest" description="Disordered" evidence="1">
    <location>
        <begin position="43"/>
        <end position="84"/>
    </location>
</feature>
<dbReference type="Proteomes" id="UP001054837">
    <property type="component" value="Unassembled WGS sequence"/>
</dbReference>
<dbReference type="EMBL" id="BPLQ01003582">
    <property type="protein sequence ID" value="GIY01413.1"/>
    <property type="molecule type" value="Genomic_DNA"/>
</dbReference>
<organism evidence="2 3">
    <name type="scientific">Caerostris darwini</name>
    <dbReference type="NCBI Taxonomy" id="1538125"/>
    <lineage>
        <taxon>Eukaryota</taxon>
        <taxon>Metazoa</taxon>
        <taxon>Ecdysozoa</taxon>
        <taxon>Arthropoda</taxon>
        <taxon>Chelicerata</taxon>
        <taxon>Arachnida</taxon>
        <taxon>Araneae</taxon>
        <taxon>Araneomorphae</taxon>
        <taxon>Entelegynae</taxon>
        <taxon>Araneoidea</taxon>
        <taxon>Araneidae</taxon>
        <taxon>Caerostris</taxon>
    </lineage>
</organism>